<keyword evidence="2" id="KW-1185">Reference proteome</keyword>
<reference evidence="1" key="1">
    <citation type="journal article" date="2022" name="Int. J. Mol. Sci.">
        <title>Draft Genome of Tanacetum Coccineum: Genomic Comparison of Closely Related Tanacetum-Family Plants.</title>
        <authorList>
            <person name="Yamashiro T."/>
            <person name="Shiraishi A."/>
            <person name="Nakayama K."/>
            <person name="Satake H."/>
        </authorList>
    </citation>
    <scope>NUCLEOTIDE SEQUENCE</scope>
</reference>
<reference evidence="1" key="2">
    <citation type="submission" date="2022-01" db="EMBL/GenBank/DDBJ databases">
        <authorList>
            <person name="Yamashiro T."/>
            <person name="Shiraishi A."/>
            <person name="Satake H."/>
            <person name="Nakayama K."/>
        </authorList>
    </citation>
    <scope>NUCLEOTIDE SEQUENCE</scope>
</reference>
<dbReference type="EMBL" id="BQNB010016856">
    <property type="protein sequence ID" value="GJT56569.1"/>
    <property type="molecule type" value="Genomic_DNA"/>
</dbReference>
<gene>
    <name evidence="1" type="ORF">Tco_0991623</name>
</gene>
<sequence>MANYIRNEHLFPTKLTKCLSTEEDSNLTDHTSLLTTMVNVVEDFGEEVSPVDNSKRIGKNRIWKDEGFGSKSMEWLMVVVLACEKVFAEVIQITGNEWKVDLFSMFAKADSIKAVPPPLFGDYTPLSDHIDLDESQMS</sequence>
<evidence type="ECO:0000313" key="2">
    <source>
        <dbReference type="Proteomes" id="UP001151760"/>
    </source>
</evidence>
<name>A0ABQ5F0V0_9ASTR</name>
<evidence type="ECO:0000313" key="1">
    <source>
        <dbReference type="EMBL" id="GJT56569.1"/>
    </source>
</evidence>
<comment type="caution">
    <text evidence="1">The sequence shown here is derived from an EMBL/GenBank/DDBJ whole genome shotgun (WGS) entry which is preliminary data.</text>
</comment>
<protein>
    <submittedName>
        <fullName evidence="1">Uncharacterized protein</fullName>
    </submittedName>
</protein>
<accession>A0ABQ5F0V0</accession>
<dbReference type="Proteomes" id="UP001151760">
    <property type="component" value="Unassembled WGS sequence"/>
</dbReference>
<proteinExistence type="predicted"/>
<organism evidence="1 2">
    <name type="scientific">Tanacetum coccineum</name>
    <dbReference type="NCBI Taxonomy" id="301880"/>
    <lineage>
        <taxon>Eukaryota</taxon>
        <taxon>Viridiplantae</taxon>
        <taxon>Streptophyta</taxon>
        <taxon>Embryophyta</taxon>
        <taxon>Tracheophyta</taxon>
        <taxon>Spermatophyta</taxon>
        <taxon>Magnoliopsida</taxon>
        <taxon>eudicotyledons</taxon>
        <taxon>Gunneridae</taxon>
        <taxon>Pentapetalae</taxon>
        <taxon>asterids</taxon>
        <taxon>campanulids</taxon>
        <taxon>Asterales</taxon>
        <taxon>Asteraceae</taxon>
        <taxon>Asteroideae</taxon>
        <taxon>Anthemideae</taxon>
        <taxon>Anthemidinae</taxon>
        <taxon>Tanacetum</taxon>
    </lineage>
</organism>